<dbReference type="RefSeq" id="WP_069857932.1">
    <property type="nucleotide sequence ID" value="NZ_BDFE01000015.1"/>
</dbReference>
<dbReference type="EMBL" id="BDFE01000015">
    <property type="protein sequence ID" value="GAU08419.1"/>
    <property type="molecule type" value="Genomic_DNA"/>
</dbReference>
<dbReference type="Proteomes" id="UP000095200">
    <property type="component" value="Unassembled WGS sequence"/>
</dbReference>
<dbReference type="AlphaFoldDB" id="A0A194AI28"/>
<protein>
    <submittedName>
        <fullName evidence="1">Uncharacterized protein</fullName>
    </submittedName>
</protein>
<gene>
    <name evidence="1" type="ORF">DPF_1127</name>
</gene>
<name>A0A194AI28_9BACT</name>
<proteinExistence type="predicted"/>
<keyword evidence="2" id="KW-1185">Reference proteome</keyword>
<sequence>MIDDRKLRFALAHWRIGVHLVLRTRHFGVNNQWWEGRFASVLGKPLWLVLLRMVMVYPLIRDYRFVRVRMTAMGMIHPDESEVLFGKK</sequence>
<reference evidence="2" key="1">
    <citation type="submission" date="2016-06" db="EMBL/GenBank/DDBJ databases">
        <title>Draft genome sequence of Desulfoplanes formicivorans strain Pf12B.</title>
        <authorList>
            <person name="Watanabe M."/>
            <person name="Kojima H."/>
            <person name="Fukui M."/>
        </authorList>
    </citation>
    <scope>NUCLEOTIDE SEQUENCE [LARGE SCALE GENOMIC DNA]</scope>
    <source>
        <strain evidence="2">Pf12B</strain>
    </source>
</reference>
<evidence type="ECO:0000313" key="2">
    <source>
        <dbReference type="Proteomes" id="UP000095200"/>
    </source>
</evidence>
<dbReference type="STRING" id="1592317.DPF_1127"/>
<accession>A0A194AI28</accession>
<comment type="caution">
    <text evidence="1">The sequence shown here is derived from an EMBL/GenBank/DDBJ whole genome shotgun (WGS) entry which is preliminary data.</text>
</comment>
<organism evidence="1 2">
    <name type="scientific">Desulfoplanes formicivorans</name>
    <dbReference type="NCBI Taxonomy" id="1592317"/>
    <lineage>
        <taxon>Bacteria</taxon>
        <taxon>Pseudomonadati</taxon>
        <taxon>Thermodesulfobacteriota</taxon>
        <taxon>Desulfovibrionia</taxon>
        <taxon>Desulfovibrionales</taxon>
        <taxon>Desulfoplanaceae</taxon>
        <taxon>Desulfoplanes</taxon>
    </lineage>
</organism>
<evidence type="ECO:0000313" key="1">
    <source>
        <dbReference type="EMBL" id="GAU08419.1"/>
    </source>
</evidence>
<dbReference type="OrthoDB" id="5420061at2"/>